<dbReference type="PANTHER" id="PTHR48022:SF14">
    <property type="entry name" value="MAJOR FACILITATOR SUPERFAMILY (MFS) PROFILE DOMAIN-CONTAINING PROTEIN-RELATED"/>
    <property type="match status" value="1"/>
</dbReference>
<keyword evidence="6 9" id="KW-0472">Membrane</keyword>
<dbReference type="PROSITE" id="PS50850">
    <property type="entry name" value="MFS"/>
    <property type="match status" value="1"/>
</dbReference>
<dbReference type="PRINTS" id="PR00171">
    <property type="entry name" value="SUGRTRNSPORT"/>
</dbReference>
<dbReference type="PANTHER" id="PTHR48022">
    <property type="entry name" value="PLASTIDIC GLUCOSE TRANSPORTER 4"/>
    <property type="match status" value="1"/>
</dbReference>
<keyword evidence="4 9" id="KW-0812">Transmembrane</keyword>
<dbReference type="HOGENOM" id="CLU_001265_30_12_1"/>
<feature type="transmembrane region" description="Helical" evidence="9">
    <location>
        <begin position="495"/>
        <end position="516"/>
    </location>
</feature>
<dbReference type="FunFam" id="1.20.1250.20:FF:000026">
    <property type="entry name" value="MFS quinate transporter QutD"/>
    <property type="match status" value="1"/>
</dbReference>
<dbReference type="Pfam" id="PF00083">
    <property type="entry name" value="Sugar_tr"/>
    <property type="match status" value="1"/>
</dbReference>
<feature type="transmembrane region" description="Helical" evidence="9">
    <location>
        <begin position="423"/>
        <end position="445"/>
    </location>
</feature>
<evidence type="ECO:0000256" key="1">
    <source>
        <dbReference type="ARBA" id="ARBA00004141"/>
    </source>
</evidence>
<keyword evidence="3 8" id="KW-0813">Transport</keyword>
<name>A0A0B4HB82_METGA</name>
<gene>
    <name evidence="11" type="ORF">MGU_00282</name>
</gene>
<keyword evidence="5 9" id="KW-1133">Transmembrane helix</keyword>
<feature type="transmembrane region" description="Helical" evidence="9">
    <location>
        <begin position="254"/>
        <end position="273"/>
    </location>
</feature>
<evidence type="ECO:0000259" key="10">
    <source>
        <dbReference type="PROSITE" id="PS50850"/>
    </source>
</evidence>
<dbReference type="InterPro" id="IPR050360">
    <property type="entry name" value="MFS_Sugar_Transporters"/>
</dbReference>
<evidence type="ECO:0000256" key="3">
    <source>
        <dbReference type="ARBA" id="ARBA00022448"/>
    </source>
</evidence>
<proteinExistence type="inferred from homology"/>
<organism evidence="11 12">
    <name type="scientific">Metarhizium guizhouense (strain ARSEF 977)</name>
    <dbReference type="NCBI Taxonomy" id="1276136"/>
    <lineage>
        <taxon>Eukaryota</taxon>
        <taxon>Fungi</taxon>
        <taxon>Dikarya</taxon>
        <taxon>Ascomycota</taxon>
        <taxon>Pezizomycotina</taxon>
        <taxon>Sordariomycetes</taxon>
        <taxon>Hypocreomycetidae</taxon>
        <taxon>Hypocreales</taxon>
        <taxon>Clavicipitaceae</taxon>
        <taxon>Metarhizium</taxon>
    </lineage>
</organism>
<dbReference type="SUPFAM" id="SSF103473">
    <property type="entry name" value="MFS general substrate transporter"/>
    <property type="match status" value="1"/>
</dbReference>
<dbReference type="Gene3D" id="1.20.1250.20">
    <property type="entry name" value="MFS general substrate transporter like domains"/>
    <property type="match status" value="1"/>
</dbReference>
<keyword evidence="12" id="KW-1185">Reference proteome</keyword>
<evidence type="ECO:0000313" key="11">
    <source>
        <dbReference type="EMBL" id="KID92693.1"/>
    </source>
</evidence>
<feature type="transmembrane region" description="Helical" evidence="9">
    <location>
        <begin position="359"/>
        <end position="378"/>
    </location>
</feature>
<comment type="subcellular location">
    <subcellularLocation>
        <location evidence="1">Membrane</location>
        <topology evidence="1">Multi-pass membrane protein</topology>
    </subcellularLocation>
</comment>
<evidence type="ECO:0000256" key="5">
    <source>
        <dbReference type="ARBA" id="ARBA00022989"/>
    </source>
</evidence>
<dbReference type="InterPro" id="IPR020846">
    <property type="entry name" value="MFS_dom"/>
</dbReference>
<keyword evidence="7" id="KW-0325">Glycoprotein</keyword>
<dbReference type="InterPro" id="IPR005828">
    <property type="entry name" value="MFS_sugar_transport-like"/>
</dbReference>
<accession>A0A0B4HB82</accession>
<dbReference type="PROSITE" id="PS00216">
    <property type="entry name" value="SUGAR_TRANSPORT_1"/>
    <property type="match status" value="1"/>
</dbReference>
<evidence type="ECO:0000256" key="9">
    <source>
        <dbReference type="SAM" id="Phobius"/>
    </source>
</evidence>
<evidence type="ECO:0000313" key="12">
    <source>
        <dbReference type="Proteomes" id="UP000031192"/>
    </source>
</evidence>
<dbReference type="InterPro" id="IPR003663">
    <property type="entry name" value="Sugar/inositol_transpt"/>
</dbReference>
<feature type="transmembrane region" description="Helical" evidence="9">
    <location>
        <begin position="219"/>
        <end position="239"/>
    </location>
</feature>
<dbReference type="Proteomes" id="UP000031192">
    <property type="component" value="Unassembled WGS sequence"/>
</dbReference>
<evidence type="ECO:0000256" key="6">
    <source>
        <dbReference type="ARBA" id="ARBA00023136"/>
    </source>
</evidence>
<feature type="transmembrane region" description="Helical" evidence="9">
    <location>
        <begin position="398"/>
        <end position="416"/>
    </location>
</feature>
<feature type="domain" description="Major facilitator superfamily (MFS) profile" evidence="10">
    <location>
        <begin position="67"/>
        <end position="547"/>
    </location>
</feature>
<protein>
    <submittedName>
        <fullName evidence="11">General substrate transporter</fullName>
    </submittedName>
</protein>
<feature type="transmembrane region" description="Helical" evidence="9">
    <location>
        <begin position="457"/>
        <end position="474"/>
    </location>
</feature>
<comment type="caution">
    <text evidence="11">The sequence shown here is derived from an EMBL/GenBank/DDBJ whole genome shotgun (WGS) entry which is preliminary data.</text>
</comment>
<evidence type="ECO:0000256" key="2">
    <source>
        <dbReference type="ARBA" id="ARBA00010992"/>
    </source>
</evidence>
<feature type="transmembrane region" description="Helical" evidence="9">
    <location>
        <begin position="186"/>
        <end position="207"/>
    </location>
</feature>
<dbReference type="PROSITE" id="PS00217">
    <property type="entry name" value="SUGAR_TRANSPORT_2"/>
    <property type="match status" value="1"/>
</dbReference>
<evidence type="ECO:0000256" key="7">
    <source>
        <dbReference type="ARBA" id="ARBA00023180"/>
    </source>
</evidence>
<dbReference type="GO" id="GO:0005351">
    <property type="term" value="F:carbohydrate:proton symporter activity"/>
    <property type="evidence" value="ECO:0007669"/>
    <property type="project" value="TreeGrafter"/>
</dbReference>
<comment type="similarity">
    <text evidence="2 8">Belongs to the major facilitator superfamily. Sugar transporter (TC 2.A.1.1) family.</text>
</comment>
<dbReference type="GO" id="GO:0016020">
    <property type="term" value="C:membrane"/>
    <property type="evidence" value="ECO:0007669"/>
    <property type="project" value="UniProtKB-SubCell"/>
</dbReference>
<dbReference type="InterPro" id="IPR036259">
    <property type="entry name" value="MFS_trans_sf"/>
</dbReference>
<dbReference type="AlphaFoldDB" id="A0A0B4HB82"/>
<feature type="transmembrane region" description="Helical" evidence="9">
    <location>
        <begin position="522"/>
        <end position="543"/>
    </location>
</feature>
<reference evidence="11 12" key="1">
    <citation type="journal article" date="2014" name="Proc. Natl. Acad. Sci. U.S.A.">
        <title>Trajectory and genomic determinants of fungal-pathogen speciation and host adaptation.</title>
        <authorList>
            <person name="Hu X."/>
            <person name="Xiao G."/>
            <person name="Zheng P."/>
            <person name="Shang Y."/>
            <person name="Su Y."/>
            <person name="Zhang X."/>
            <person name="Liu X."/>
            <person name="Zhan S."/>
            <person name="St Leger R.J."/>
            <person name="Wang C."/>
        </authorList>
    </citation>
    <scope>NUCLEOTIDE SEQUENCE [LARGE SCALE GENOMIC DNA]</scope>
    <source>
        <strain evidence="11 12">ARSEF 977</strain>
    </source>
</reference>
<feature type="transmembrane region" description="Helical" evidence="9">
    <location>
        <begin position="129"/>
        <end position="148"/>
    </location>
</feature>
<evidence type="ECO:0000256" key="4">
    <source>
        <dbReference type="ARBA" id="ARBA00022692"/>
    </source>
</evidence>
<dbReference type="EMBL" id="AZNH01000001">
    <property type="protein sequence ID" value="KID92693.1"/>
    <property type="molecule type" value="Genomic_DNA"/>
</dbReference>
<sequence length="588" mass="65127">MDKIAADSPKAEHQETDAVLYLSTEPYGPPGTPIIDACRARWEWESSLLTEISGFRGIAASRYVAVCASFSAIGGLLFGYEYAETSLDSLLHKANQLGGSQGVISVILVMDQFLGRFEEVSDTASGAGFYKGLMTAMITLGAFIGALNQGWIADMYSRKYSIMIAVVIFTVGSALQTASVDYAMLVTARLIGGVGIGMLSMVVPLYISEISPPEIRGTLLVLEEFSIVLGIVISFWITYGTQYIGSHWSWQLPFLLQIIPGLLLGFGAIFLPFSPRWLASKGRDEDALLNLAKLRCLPVTDPRVQREWMEIITESRFQKGILAERHPNLVKGGVANKLKLEFSTWMDCFKRGCWRRTHVGAGLMFFQQFVGINALIYYSPTLFGTMGLDHNMQLIMSGVLNVTQLIGVISSLWTLDRYGRRKILLYGSVGMFVSHFVIAVLVGKFSNNWPAHKAEGWTSVAFLLFYMLAFGASWGPVPWAMPAEIFPSSLRAKGVSISTCSNWLNNFIVGLITPPMVQNTGFGAYVFFAVFCFLSFAWTFYFVPETNGKTLEQMDDVFKDHSSTEELERKNRLMADTIRQRTNGVVGA</sequence>
<feature type="transmembrane region" description="Helical" evidence="9">
    <location>
        <begin position="63"/>
        <end position="83"/>
    </location>
</feature>
<dbReference type="InterPro" id="IPR005829">
    <property type="entry name" value="Sugar_transporter_CS"/>
</dbReference>
<dbReference type="NCBIfam" id="TIGR00879">
    <property type="entry name" value="SP"/>
    <property type="match status" value="1"/>
</dbReference>
<feature type="transmembrane region" description="Helical" evidence="9">
    <location>
        <begin position="160"/>
        <end position="180"/>
    </location>
</feature>
<evidence type="ECO:0000256" key="8">
    <source>
        <dbReference type="RuleBase" id="RU003346"/>
    </source>
</evidence>
<dbReference type="OrthoDB" id="8120565at2759"/>